<accession>A0A8X6LPD9</accession>
<dbReference type="Proteomes" id="UP000887116">
    <property type="component" value="Unassembled WGS sequence"/>
</dbReference>
<proteinExistence type="predicted"/>
<organism evidence="1 2">
    <name type="scientific">Trichonephila clavata</name>
    <name type="common">Joro spider</name>
    <name type="synonym">Nephila clavata</name>
    <dbReference type="NCBI Taxonomy" id="2740835"/>
    <lineage>
        <taxon>Eukaryota</taxon>
        <taxon>Metazoa</taxon>
        <taxon>Ecdysozoa</taxon>
        <taxon>Arthropoda</taxon>
        <taxon>Chelicerata</taxon>
        <taxon>Arachnida</taxon>
        <taxon>Araneae</taxon>
        <taxon>Araneomorphae</taxon>
        <taxon>Entelegynae</taxon>
        <taxon>Araneoidea</taxon>
        <taxon>Nephilidae</taxon>
        <taxon>Trichonephila</taxon>
    </lineage>
</organism>
<reference evidence="1" key="1">
    <citation type="submission" date="2020-07" db="EMBL/GenBank/DDBJ databases">
        <title>Multicomponent nature underlies the extraordinary mechanical properties of spider dragline silk.</title>
        <authorList>
            <person name="Kono N."/>
            <person name="Nakamura H."/>
            <person name="Mori M."/>
            <person name="Yoshida Y."/>
            <person name="Ohtoshi R."/>
            <person name="Malay A.D."/>
            <person name="Moran D.A.P."/>
            <person name="Tomita M."/>
            <person name="Numata K."/>
            <person name="Arakawa K."/>
        </authorList>
    </citation>
    <scope>NUCLEOTIDE SEQUENCE</scope>
</reference>
<dbReference type="EMBL" id="BMAO01037053">
    <property type="protein sequence ID" value="GFR14964.1"/>
    <property type="molecule type" value="Genomic_DNA"/>
</dbReference>
<comment type="caution">
    <text evidence="1">The sequence shown here is derived from an EMBL/GenBank/DDBJ whole genome shotgun (WGS) entry which is preliminary data.</text>
</comment>
<keyword evidence="2" id="KW-1185">Reference proteome</keyword>
<name>A0A8X6LPD9_TRICU</name>
<gene>
    <name evidence="1" type="ORF">TNCT_233761</name>
</gene>
<protein>
    <submittedName>
        <fullName evidence="1">Uncharacterized protein</fullName>
    </submittedName>
</protein>
<dbReference type="OrthoDB" id="10460104at2759"/>
<evidence type="ECO:0000313" key="1">
    <source>
        <dbReference type="EMBL" id="GFR14964.1"/>
    </source>
</evidence>
<sequence>MAGKKYPLLPTFHTPISNQLNPCHLSEPGKMSKTKSLQRGNFFLFQAGHGSEVALRSPSGGPGPLEGDPEPWNFRPEAVMAIYYLSLF</sequence>
<dbReference type="AlphaFoldDB" id="A0A8X6LPD9"/>
<evidence type="ECO:0000313" key="2">
    <source>
        <dbReference type="Proteomes" id="UP000887116"/>
    </source>
</evidence>